<dbReference type="Pfam" id="PF04389">
    <property type="entry name" value="Peptidase_M28"/>
    <property type="match status" value="1"/>
</dbReference>
<dbReference type="GO" id="GO:0004177">
    <property type="term" value="F:aminopeptidase activity"/>
    <property type="evidence" value="ECO:0007669"/>
    <property type="project" value="UniProtKB-KW"/>
</dbReference>
<dbReference type="InterPro" id="IPR045175">
    <property type="entry name" value="M28_fam"/>
</dbReference>
<dbReference type="EMBL" id="CP003065">
    <property type="protein sequence ID" value="AEV68129.1"/>
    <property type="molecule type" value="Genomic_DNA"/>
</dbReference>
<dbReference type="OrthoDB" id="233977at2"/>
<feature type="transmembrane region" description="Helical" evidence="1">
    <location>
        <begin position="495"/>
        <end position="524"/>
    </location>
</feature>
<reference evidence="4" key="1">
    <citation type="submission" date="2011-12" db="EMBL/GenBank/DDBJ databases">
        <title>Complete sequence of Clostridium clariflavum DSM 19732.</title>
        <authorList>
            <consortium name="US DOE Joint Genome Institute"/>
            <person name="Lucas S."/>
            <person name="Han J."/>
            <person name="Lapidus A."/>
            <person name="Cheng J.-F."/>
            <person name="Goodwin L."/>
            <person name="Pitluck S."/>
            <person name="Peters L."/>
            <person name="Teshima H."/>
            <person name="Detter J.C."/>
            <person name="Han C."/>
            <person name="Tapia R."/>
            <person name="Land M."/>
            <person name="Hauser L."/>
            <person name="Kyrpides N."/>
            <person name="Ivanova N."/>
            <person name="Pagani I."/>
            <person name="Kitzmiller T."/>
            <person name="Lynd L."/>
            <person name="Izquierdo J."/>
            <person name="Woyke T."/>
        </authorList>
    </citation>
    <scope>NUCLEOTIDE SEQUENCE [LARGE SCALE GENOMIC DNA]</scope>
    <source>
        <strain evidence="4">DSM 19732 / NBRC 101661 / EBR45</strain>
    </source>
</reference>
<evidence type="ECO:0000256" key="1">
    <source>
        <dbReference type="SAM" id="Phobius"/>
    </source>
</evidence>
<dbReference type="InterPro" id="IPR007484">
    <property type="entry name" value="Peptidase_M28"/>
</dbReference>
<keyword evidence="1" id="KW-0812">Transmembrane</keyword>
<dbReference type="GO" id="GO:0006508">
    <property type="term" value="P:proteolysis"/>
    <property type="evidence" value="ECO:0007669"/>
    <property type="project" value="InterPro"/>
</dbReference>
<dbReference type="KEGG" id="ccl:Clocl_1482"/>
<dbReference type="STRING" id="720554.Clocl_1482"/>
<accession>G8M211</accession>
<dbReference type="GO" id="GO:0008235">
    <property type="term" value="F:metalloexopeptidase activity"/>
    <property type="evidence" value="ECO:0007669"/>
    <property type="project" value="InterPro"/>
</dbReference>
<dbReference type="SUPFAM" id="SSF53187">
    <property type="entry name" value="Zn-dependent exopeptidases"/>
    <property type="match status" value="1"/>
</dbReference>
<keyword evidence="4" id="KW-1185">Reference proteome</keyword>
<dbReference type="Proteomes" id="UP000005435">
    <property type="component" value="Chromosome"/>
</dbReference>
<dbReference type="HOGENOM" id="CLU_448124_0_0_9"/>
<protein>
    <submittedName>
        <fullName evidence="3">Putative aminopeptidase</fullName>
    </submittedName>
</protein>
<keyword evidence="3" id="KW-0031">Aminopeptidase</keyword>
<sequence precursor="true">MKLKKLLALLTVYAIVIISVPFFFNDMWLKDFPELKTYEGELKFSGERAYKDIEYMGLNFPQREIGTENAESSANWILHEFKQLGLEAYKEEFVCRSSEKLLRALIGKNNYDKKDYKKLPLNEFFTELKGINVIGISKGKSKDTIIIGAHRDTLGTLEGAQDNASGTASMLELARVLTKEDHYYTYMFISFDGEEIGLKGSEAFARKHSLKNVKLAMILDCVGYKNADTVGLYQFASAKGASPLWTTVLANNVIKDRNGKPYYIDEEGGLRGISIGVFPPLMKKMMSLKVSGWVNTDSGPFVDRNIPSVGFIAANSIKKIDPENVYHTPGDTISMVRKDTLEFIGKLSEKYIKSVELNDFSWELESSWYLVKGNKYLDFRIILGFGLLVLIGVAMIWFVSSFETLKKRNEILAFVRKELVWIIPIVLLSVFFGFMWQIVKFDFAADINITFLIKLWLGVSFLVLLAIITIRFIILKDKRESYHQITEFQRTLLNSLYFLIFLAATIYFNVFIAIILVGIPVFVMGRVGYCNMAARIGWGIALLIWSVIETILLFSCVSAYIYDFLAIEVSVLMFIYSLLMNFTFVYVISTPFMPKKAKNFKMYKELNTI</sequence>
<feature type="transmembrane region" description="Helical" evidence="1">
    <location>
        <begin position="6"/>
        <end position="24"/>
    </location>
</feature>
<proteinExistence type="predicted"/>
<feature type="transmembrane region" description="Helical" evidence="1">
    <location>
        <begin position="574"/>
        <end position="594"/>
    </location>
</feature>
<dbReference type="AlphaFoldDB" id="G8M211"/>
<feature type="transmembrane region" description="Helical" evidence="1">
    <location>
        <begin position="451"/>
        <end position="475"/>
    </location>
</feature>
<keyword evidence="1" id="KW-1133">Transmembrane helix</keyword>
<evidence type="ECO:0000259" key="2">
    <source>
        <dbReference type="Pfam" id="PF04389"/>
    </source>
</evidence>
<evidence type="ECO:0000313" key="4">
    <source>
        <dbReference type="Proteomes" id="UP000005435"/>
    </source>
</evidence>
<feature type="transmembrane region" description="Helical" evidence="1">
    <location>
        <begin position="419"/>
        <end position="439"/>
    </location>
</feature>
<dbReference type="RefSeq" id="WP_014254741.1">
    <property type="nucleotide sequence ID" value="NC_016627.1"/>
</dbReference>
<keyword evidence="3" id="KW-0378">Hydrolase</keyword>
<keyword evidence="1" id="KW-0472">Membrane</keyword>
<gene>
    <name evidence="3" type="ordered locus">Clocl_1482</name>
</gene>
<dbReference type="PANTHER" id="PTHR12147:SF26">
    <property type="entry name" value="PEPTIDASE M28 DOMAIN-CONTAINING PROTEIN"/>
    <property type="match status" value="1"/>
</dbReference>
<feature type="domain" description="Peptidase M28" evidence="2">
    <location>
        <begin position="132"/>
        <end position="238"/>
    </location>
</feature>
<feature type="transmembrane region" description="Helical" evidence="1">
    <location>
        <begin position="381"/>
        <end position="399"/>
    </location>
</feature>
<feature type="transmembrane region" description="Helical" evidence="1">
    <location>
        <begin position="536"/>
        <end position="562"/>
    </location>
</feature>
<evidence type="ECO:0000313" key="3">
    <source>
        <dbReference type="EMBL" id="AEV68129.1"/>
    </source>
</evidence>
<reference evidence="3 4" key="2">
    <citation type="journal article" date="2012" name="Stand. Genomic Sci.">
        <title>Complete Genome Sequence of Clostridium clariflavum DSM 19732.</title>
        <authorList>
            <person name="Izquierdo J.A."/>
            <person name="Goodwin L."/>
            <person name="Davenport K.W."/>
            <person name="Teshima H."/>
            <person name="Bruce D."/>
            <person name="Detter C."/>
            <person name="Tapia R."/>
            <person name="Han S."/>
            <person name="Land M."/>
            <person name="Hauser L."/>
            <person name="Jeffries C.D."/>
            <person name="Han J."/>
            <person name="Pitluck S."/>
            <person name="Nolan M."/>
            <person name="Chen A."/>
            <person name="Huntemann M."/>
            <person name="Mavromatis K."/>
            <person name="Mikhailova N."/>
            <person name="Liolios K."/>
            <person name="Woyke T."/>
            <person name="Lynd L.R."/>
        </authorList>
    </citation>
    <scope>NUCLEOTIDE SEQUENCE [LARGE SCALE GENOMIC DNA]</scope>
    <source>
        <strain evidence="4">DSM 19732 / NBRC 101661 / EBR45</strain>
    </source>
</reference>
<organism evidence="3 4">
    <name type="scientific">Acetivibrio clariflavus (strain DSM 19732 / NBRC 101661 / EBR45)</name>
    <name type="common">Clostridium clariflavum</name>
    <dbReference type="NCBI Taxonomy" id="720554"/>
    <lineage>
        <taxon>Bacteria</taxon>
        <taxon>Bacillati</taxon>
        <taxon>Bacillota</taxon>
        <taxon>Clostridia</taxon>
        <taxon>Eubacteriales</taxon>
        <taxon>Oscillospiraceae</taxon>
        <taxon>Acetivibrio</taxon>
    </lineage>
</organism>
<dbReference type="Gene3D" id="3.40.630.10">
    <property type="entry name" value="Zn peptidases"/>
    <property type="match status" value="1"/>
</dbReference>
<dbReference type="eggNOG" id="COG2234">
    <property type="taxonomic scope" value="Bacteria"/>
</dbReference>
<dbReference type="PANTHER" id="PTHR12147">
    <property type="entry name" value="METALLOPEPTIDASE M28 FAMILY MEMBER"/>
    <property type="match status" value="1"/>
</dbReference>
<keyword evidence="3" id="KW-0645">Protease</keyword>
<name>G8M211_ACECE</name>